<evidence type="ECO:0000256" key="1">
    <source>
        <dbReference type="ARBA" id="ARBA00000553"/>
    </source>
</evidence>
<comment type="catalytic activity">
    <reaction evidence="10">
        <text>S-methyl-5'-thioadenosine + phosphate = 5-(methylsulfanyl)-alpha-D-ribose 1-phosphate + adenine</text>
        <dbReference type="Rhea" id="RHEA:11852"/>
        <dbReference type="ChEBI" id="CHEBI:16708"/>
        <dbReference type="ChEBI" id="CHEBI:17509"/>
        <dbReference type="ChEBI" id="CHEBI:43474"/>
        <dbReference type="ChEBI" id="CHEBI:58533"/>
        <dbReference type="EC" id="2.4.2.28"/>
    </reaction>
    <physiologicalReaction direction="left-to-right" evidence="10">
        <dbReference type="Rhea" id="RHEA:11853"/>
    </physiologicalReaction>
</comment>
<dbReference type="GO" id="GO:0005507">
    <property type="term" value="F:copper ion binding"/>
    <property type="evidence" value="ECO:0007669"/>
    <property type="project" value="TreeGrafter"/>
</dbReference>
<feature type="non-terminal residue" evidence="12">
    <location>
        <position position="250"/>
    </location>
</feature>
<evidence type="ECO:0000256" key="4">
    <source>
        <dbReference type="ARBA" id="ARBA00022679"/>
    </source>
</evidence>
<comment type="similarity">
    <text evidence="3">Belongs to the purine nucleoside phosphorylase YfiH/LACC1 family.</text>
</comment>
<dbReference type="Pfam" id="PF02578">
    <property type="entry name" value="Cu-oxidase_4"/>
    <property type="match status" value="1"/>
</dbReference>
<keyword evidence="4" id="KW-0808">Transferase</keyword>
<evidence type="ECO:0000256" key="6">
    <source>
        <dbReference type="ARBA" id="ARBA00022801"/>
    </source>
</evidence>
<comment type="catalytic activity">
    <reaction evidence="8">
        <text>adenosine + H2O + H(+) = inosine + NH4(+)</text>
        <dbReference type="Rhea" id="RHEA:24408"/>
        <dbReference type="ChEBI" id="CHEBI:15377"/>
        <dbReference type="ChEBI" id="CHEBI:15378"/>
        <dbReference type="ChEBI" id="CHEBI:16335"/>
        <dbReference type="ChEBI" id="CHEBI:17596"/>
        <dbReference type="ChEBI" id="CHEBI:28938"/>
        <dbReference type="EC" id="3.5.4.4"/>
    </reaction>
    <physiologicalReaction direction="left-to-right" evidence="8">
        <dbReference type="Rhea" id="RHEA:24409"/>
    </physiologicalReaction>
</comment>
<feature type="compositionally biased region" description="Basic and acidic residues" evidence="11">
    <location>
        <begin position="9"/>
        <end position="31"/>
    </location>
</feature>
<reference evidence="12 13" key="1">
    <citation type="journal article" date="2019" name="Nat. Microbiol.">
        <title>Mediterranean grassland soil C-N compound turnover is dependent on rainfall and depth, and is mediated by genomically divergent microorganisms.</title>
        <authorList>
            <person name="Diamond S."/>
            <person name="Andeer P.F."/>
            <person name="Li Z."/>
            <person name="Crits-Christoph A."/>
            <person name="Burstein D."/>
            <person name="Anantharaman K."/>
            <person name="Lane K.R."/>
            <person name="Thomas B.C."/>
            <person name="Pan C."/>
            <person name="Northen T.R."/>
            <person name="Banfield J.F."/>
        </authorList>
    </citation>
    <scope>NUCLEOTIDE SEQUENCE [LARGE SCALE GENOMIC DNA]</scope>
    <source>
        <strain evidence="12">NP_5</strain>
    </source>
</reference>
<dbReference type="Proteomes" id="UP000320393">
    <property type="component" value="Unassembled WGS sequence"/>
</dbReference>
<dbReference type="EMBL" id="VBAM01000092">
    <property type="protein sequence ID" value="TMJ14704.1"/>
    <property type="molecule type" value="Genomic_DNA"/>
</dbReference>
<evidence type="ECO:0000256" key="10">
    <source>
        <dbReference type="ARBA" id="ARBA00049893"/>
    </source>
</evidence>
<dbReference type="InterPro" id="IPR011324">
    <property type="entry name" value="Cytotoxic_necrot_fac-like_cat"/>
</dbReference>
<feature type="region of interest" description="Disordered" evidence="11">
    <location>
        <begin position="1"/>
        <end position="31"/>
    </location>
</feature>
<keyword evidence="6" id="KW-0378">Hydrolase</keyword>
<evidence type="ECO:0000256" key="11">
    <source>
        <dbReference type="SAM" id="MobiDB-lite"/>
    </source>
</evidence>
<accession>A0A537M363</accession>
<comment type="function">
    <text evidence="2">Purine nucleoside enzyme that catalyzes the phosphorolysis of adenosine and inosine nucleosides, yielding D-ribose 1-phosphate and the respective free bases, adenine and hypoxanthine. Also catalyzes the phosphorolysis of S-methyl-5'-thioadenosine into adenine and S-methyl-5-thio-alpha-D-ribose 1-phosphate. Also has adenosine deaminase activity.</text>
</comment>
<evidence type="ECO:0000256" key="2">
    <source>
        <dbReference type="ARBA" id="ARBA00003215"/>
    </source>
</evidence>
<evidence type="ECO:0000256" key="5">
    <source>
        <dbReference type="ARBA" id="ARBA00022723"/>
    </source>
</evidence>
<dbReference type="PANTHER" id="PTHR30616">
    <property type="entry name" value="UNCHARACTERIZED PROTEIN YFIH"/>
    <property type="match status" value="1"/>
</dbReference>
<keyword evidence="5" id="KW-0479">Metal-binding</keyword>
<gene>
    <name evidence="12" type="ORF">E6H02_02890</name>
</gene>
<evidence type="ECO:0000256" key="8">
    <source>
        <dbReference type="ARBA" id="ARBA00047989"/>
    </source>
</evidence>
<dbReference type="Gene3D" id="3.60.140.10">
    <property type="entry name" value="CNF1/YfiH-like putative cysteine hydrolases"/>
    <property type="match status" value="1"/>
</dbReference>
<keyword evidence="7" id="KW-0862">Zinc</keyword>
<name>A0A537M363_9BACT</name>
<dbReference type="GO" id="GO:0017061">
    <property type="term" value="F:S-methyl-5-thioadenosine phosphorylase activity"/>
    <property type="evidence" value="ECO:0007669"/>
    <property type="project" value="UniProtKB-EC"/>
</dbReference>
<dbReference type="PANTHER" id="PTHR30616:SF2">
    <property type="entry name" value="PURINE NUCLEOSIDE PHOSPHORYLASE LACC1"/>
    <property type="match status" value="1"/>
</dbReference>
<comment type="catalytic activity">
    <reaction evidence="1">
        <text>inosine + phosphate = alpha-D-ribose 1-phosphate + hypoxanthine</text>
        <dbReference type="Rhea" id="RHEA:27646"/>
        <dbReference type="ChEBI" id="CHEBI:17368"/>
        <dbReference type="ChEBI" id="CHEBI:17596"/>
        <dbReference type="ChEBI" id="CHEBI:43474"/>
        <dbReference type="ChEBI" id="CHEBI:57720"/>
        <dbReference type="EC" id="2.4.2.1"/>
    </reaction>
    <physiologicalReaction direction="left-to-right" evidence="1">
        <dbReference type="Rhea" id="RHEA:27647"/>
    </physiologicalReaction>
</comment>
<comment type="caution">
    <text evidence="12">The sequence shown here is derived from an EMBL/GenBank/DDBJ whole genome shotgun (WGS) entry which is preliminary data.</text>
</comment>
<protein>
    <submittedName>
        <fullName evidence="12">Laccase domain-containing protein</fullName>
    </submittedName>
</protein>
<evidence type="ECO:0000313" key="12">
    <source>
        <dbReference type="EMBL" id="TMJ14704.1"/>
    </source>
</evidence>
<dbReference type="CDD" id="cd16833">
    <property type="entry name" value="YfiH"/>
    <property type="match status" value="1"/>
</dbReference>
<dbReference type="SUPFAM" id="SSF64438">
    <property type="entry name" value="CNF1/YfiH-like putative cysteine hydrolases"/>
    <property type="match status" value="1"/>
</dbReference>
<comment type="catalytic activity">
    <reaction evidence="9">
        <text>adenosine + phosphate = alpha-D-ribose 1-phosphate + adenine</text>
        <dbReference type="Rhea" id="RHEA:27642"/>
        <dbReference type="ChEBI" id="CHEBI:16335"/>
        <dbReference type="ChEBI" id="CHEBI:16708"/>
        <dbReference type="ChEBI" id="CHEBI:43474"/>
        <dbReference type="ChEBI" id="CHEBI:57720"/>
        <dbReference type="EC" id="2.4.2.1"/>
    </reaction>
    <physiologicalReaction direction="left-to-right" evidence="9">
        <dbReference type="Rhea" id="RHEA:27643"/>
    </physiologicalReaction>
</comment>
<proteinExistence type="inferred from homology"/>
<dbReference type="AlphaFoldDB" id="A0A537M363"/>
<evidence type="ECO:0000256" key="7">
    <source>
        <dbReference type="ARBA" id="ARBA00022833"/>
    </source>
</evidence>
<evidence type="ECO:0000313" key="13">
    <source>
        <dbReference type="Proteomes" id="UP000320393"/>
    </source>
</evidence>
<dbReference type="InterPro" id="IPR003730">
    <property type="entry name" value="Cu_polyphenol_OxRdtase"/>
</dbReference>
<dbReference type="GO" id="GO:0016787">
    <property type="term" value="F:hydrolase activity"/>
    <property type="evidence" value="ECO:0007669"/>
    <property type="project" value="UniProtKB-KW"/>
</dbReference>
<sequence length="250" mass="26405">MAPGGDGPVDDRRRRGGARLRERGGARTDRLSRSLIPAQVLEEAGPVRAAFTTRRGGVSRGAYRSLNLTNRRRLAAALGIGPGACVEAEQVHGTGIAAVERLPYASRRPRRRPIPGVDALVTSERGIWLVIYAADCVPVLMLDVKTPAIAAVHAGWRGVAAGVVPAAVARMREAFGSAPRECIAVLGPAIGGCCYEVDAPVARAMGGAAWWPRAARPTGPGRWHLDLRTAVHEQLVASGVPARRVATVPY</sequence>
<dbReference type="InterPro" id="IPR038371">
    <property type="entry name" value="Cu_polyphenol_OxRdtase_sf"/>
</dbReference>
<evidence type="ECO:0000256" key="9">
    <source>
        <dbReference type="ARBA" id="ARBA00048968"/>
    </source>
</evidence>
<evidence type="ECO:0000256" key="3">
    <source>
        <dbReference type="ARBA" id="ARBA00007353"/>
    </source>
</evidence>
<organism evidence="12 13">
    <name type="scientific">Candidatus Segetimicrobium genomatis</name>
    <dbReference type="NCBI Taxonomy" id="2569760"/>
    <lineage>
        <taxon>Bacteria</taxon>
        <taxon>Bacillati</taxon>
        <taxon>Candidatus Sysuimicrobiota</taxon>
        <taxon>Candidatus Sysuimicrobiia</taxon>
        <taxon>Candidatus Sysuimicrobiales</taxon>
        <taxon>Candidatus Segetimicrobiaceae</taxon>
        <taxon>Candidatus Segetimicrobium</taxon>
    </lineage>
</organism>